<evidence type="ECO:0000256" key="1">
    <source>
        <dbReference type="PROSITE-ProRule" id="PRU00267"/>
    </source>
</evidence>
<keyword evidence="6" id="KW-0808">Transferase</keyword>
<dbReference type="GO" id="GO:0005634">
    <property type="term" value="C:nucleus"/>
    <property type="evidence" value="ECO:0007669"/>
    <property type="project" value="UniProtKB-UniRule"/>
</dbReference>
<feature type="transmembrane region" description="Helical" evidence="3">
    <location>
        <begin position="173"/>
        <end position="196"/>
    </location>
</feature>
<keyword evidence="1" id="KW-0238">DNA-binding</keyword>
<feature type="transmembrane region" description="Helical" evidence="3">
    <location>
        <begin position="143"/>
        <end position="167"/>
    </location>
</feature>
<dbReference type="Gene3D" id="1.10.30.10">
    <property type="entry name" value="High mobility group box domain"/>
    <property type="match status" value="1"/>
</dbReference>
<dbReference type="PROSITE" id="PS50097">
    <property type="entry name" value="BTB"/>
    <property type="match status" value="1"/>
</dbReference>
<feature type="compositionally biased region" description="Low complexity" evidence="2">
    <location>
        <begin position="483"/>
        <end position="492"/>
    </location>
</feature>
<dbReference type="SMART" id="SM00225">
    <property type="entry name" value="BTB"/>
    <property type="match status" value="1"/>
</dbReference>
<feature type="DNA-binding region" description="HMG box" evidence="1">
    <location>
        <begin position="390"/>
        <end position="445"/>
    </location>
</feature>
<dbReference type="InterPro" id="IPR036910">
    <property type="entry name" value="HMG_box_dom_sf"/>
</dbReference>
<feature type="compositionally biased region" description="Polar residues" evidence="2">
    <location>
        <begin position="340"/>
        <end position="357"/>
    </location>
</feature>
<comment type="caution">
    <text evidence="6">The sequence shown here is derived from an EMBL/GenBank/DDBJ whole genome shotgun (WGS) entry which is preliminary data.</text>
</comment>
<evidence type="ECO:0000313" key="6">
    <source>
        <dbReference type="EMBL" id="KAK9686131.1"/>
    </source>
</evidence>
<dbReference type="Gene3D" id="3.30.710.10">
    <property type="entry name" value="Potassium Channel Kv1.1, Chain A"/>
    <property type="match status" value="1"/>
</dbReference>
<reference evidence="6 7" key="1">
    <citation type="journal article" date="2024" name="BMC Genomics">
        <title>De novo assembly and annotation of Popillia japonica's genome with initial clues to its potential as an invasive pest.</title>
        <authorList>
            <person name="Cucini C."/>
            <person name="Boschi S."/>
            <person name="Funari R."/>
            <person name="Cardaioli E."/>
            <person name="Iannotti N."/>
            <person name="Marturano G."/>
            <person name="Paoli F."/>
            <person name="Bruttini M."/>
            <person name="Carapelli A."/>
            <person name="Frati F."/>
            <person name="Nardi F."/>
        </authorList>
    </citation>
    <scope>NUCLEOTIDE SEQUENCE [LARGE SCALE GENOMIC DNA]</scope>
    <source>
        <strain evidence="6">DMR45628</strain>
    </source>
</reference>
<proteinExistence type="predicted"/>
<evidence type="ECO:0000313" key="7">
    <source>
        <dbReference type="Proteomes" id="UP001458880"/>
    </source>
</evidence>
<dbReference type="Pfam" id="PF13632">
    <property type="entry name" value="Glyco_trans_2_3"/>
    <property type="match status" value="1"/>
</dbReference>
<evidence type="ECO:0000259" key="5">
    <source>
        <dbReference type="PROSITE" id="PS50118"/>
    </source>
</evidence>
<keyword evidence="1" id="KW-0539">Nucleus</keyword>
<keyword evidence="7" id="KW-1185">Reference proteome</keyword>
<sequence>MQLHIWRKERCEISEKVEERRREKRNRKSWTTDLIRTHNGAAFPFGFSSLSHIAMEVRTLTLYRFLGAEKKVSFDNSMDGSVAEDCYFAMRALDEGYNFTFIEGEMWEKSPFTLWDFVQQRKRWLQGILLVVHSKTIPFRKKLLLAISCYSWVTLPLSTSNIILAGLCPIPCYPIIDFLCAFIGAVNIYILPLILLCTSTFGYPENIQQFNLKWTNYATNLLEALLDKFSRGVLTDVTLCCEGTLIRAHKMILAASSTFFEQLFATYTESNSLIILNGVPLNDLKHLMQFMYRGEIQVQENDLLGILKLSNELQVKGLSDAKLNSVVSKSFDATVKEEQSSINEQPTSQSECSTSVNDGKKKLEKQSWQNDSSSENAKGSSLLPVLPVRAALPPKAFMMYAKIMRNNLTILYPNESSKEISIRIGGLWQNLSHDEKIKFYEIAKRKEGEPEVTQTERPLHSNVDTSTSLKRKRDGSNAKEILDPNTTVDTNTVDLDDDIELIEDNKVYNTKHPVFHERDKHAQEH</sequence>
<feature type="region of interest" description="Disordered" evidence="2">
    <location>
        <begin position="449"/>
        <end position="492"/>
    </location>
</feature>
<dbReference type="GO" id="GO:0019187">
    <property type="term" value="F:beta-1,4-mannosyltransferase activity"/>
    <property type="evidence" value="ECO:0007669"/>
    <property type="project" value="InterPro"/>
</dbReference>
<evidence type="ECO:0000256" key="3">
    <source>
        <dbReference type="SAM" id="Phobius"/>
    </source>
</evidence>
<keyword evidence="3" id="KW-0472">Membrane</keyword>
<keyword evidence="3" id="KW-1133">Transmembrane helix</keyword>
<dbReference type="InterPro" id="IPR027389">
    <property type="entry name" value="B_mannosylTrfase_Bre-3/Egh"/>
</dbReference>
<organism evidence="6 7">
    <name type="scientific">Popillia japonica</name>
    <name type="common">Japanese beetle</name>
    <dbReference type="NCBI Taxonomy" id="7064"/>
    <lineage>
        <taxon>Eukaryota</taxon>
        <taxon>Metazoa</taxon>
        <taxon>Ecdysozoa</taxon>
        <taxon>Arthropoda</taxon>
        <taxon>Hexapoda</taxon>
        <taxon>Insecta</taxon>
        <taxon>Pterygota</taxon>
        <taxon>Neoptera</taxon>
        <taxon>Endopterygota</taxon>
        <taxon>Coleoptera</taxon>
        <taxon>Polyphaga</taxon>
        <taxon>Scarabaeiformia</taxon>
        <taxon>Scarabaeidae</taxon>
        <taxon>Rutelinae</taxon>
        <taxon>Popillia</taxon>
    </lineage>
</organism>
<dbReference type="CDD" id="cd18315">
    <property type="entry name" value="BTB_POZ_BAB-like"/>
    <property type="match status" value="1"/>
</dbReference>
<dbReference type="InterPro" id="IPR011333">
    <property type="entry name" value="SKP1/BTB/POZ_sf"/>
</dbReference>
<dbReference type="SUPFAM" id="SSF47095">
    <property type="entry name" value="HMG-box"/>
    <property type="match status" value="1"/>
</dbReference>
<dbReference type="Pfam" id="PF00505">
    <property type="entry name" value="HMG_box"/>
    <property type="match status" value="1"/>
</dbReference>
<keyword evidence="3" id="KW-0812">Transmembrane</keyword>
<dbReference type="InterPro" id="IPR001173">
    <property type="entry name" value="Glyco_trans_2-like"/>
</dbReference>
<name>A0AAW1IAJ1_POPJA</name>
<dbReference type="CDD" id="cd00084">
    <property type="entry name" value="HMG-box_SF"/>
    <property type="match status" value="1"/>
</dbReference>
<protein>
    <submittedName>
        <fullName evidence="6">Glycosyl transferase family 2</fullName>
    </submittedName>
</protein>
<feature type="domain" description="BTB" evidence="4">
    <location>
        <begin position="235"/>
        <end position="300"/>
    </location>
</feature>
<evidence type="ECO:0000259" key="4">
    <source>
        <dbReference type="PROSITE" id="PS50097"/>
    </source>
</evidence>
<dbReference type="InterPro" id="IPR009071">
    <property type="entry name" value="HMG_box_dom"/>
</dbReference>
<evidence type="ECO:0000256" key="2">
    <source>
        <dbReference type="SAM" id="MobiDB-lite"/>
    </source>
</evidence>
<dbReference type="PANTHER" id="PTHR16779">
    <property type="entry name" value="BETA-1,4-MANNOSYLTRANSFERASE EGH"/>
    <property type="match status" value="1"/>
</dbReference>
<accession>A0AAW1IAJ1</accession>
<dbReference type="SMART" id="SM00398">
    <property type="entry name" value="HMG"/>
    <property type="match status" value="1"/>
</dbReference>
<dbReference type="AlphaFoldDB" id="A0AAW1IAJ1"/>
<dbReference type="PROSITE" id="PS50118">
    <property type="entry name" value="HMG_BOX_2"/>
    <property type="match status" value="1"/>
</dbReference>
<feature type="domain" description="HMG box" evidence="5">
    <location>
        <begin position="390"/>
        <end position="445"/>
    </location>
</feature>
<feature type="compositionally biased region" description="Polar residues" evidence="2">
    <location>
        <begin position="452"/>
        <end position="468"/>
    </location>
</feature>
<dbReference type="EMBL" id="JASPKY010000727">
    <property type="protein sequence ID" value="KAK9686131.1"/>
    <property type="molecule type" value="Genomic_DNA"/>
</dbReference>
<dbReference type="SUPFAM" id="SSF54695">
    <property type="entry name" value="POZ domain"/>
    <property type="match status" value="1"/>
</dbReference>
<dbReference type="GO" id="GO:0005737">
    <property type="term" value="C:cytoplasm"/>
    <property type="evidence" value="ECO:0007669"/>
    <property type="project" value="TreeGrafter"/>
</dbReference>
<feature type="region of interest" description="Disordered" evidence="2">
    <location>
        <begin position="338"/>
        <end position="380"/>
    </location>
</feature>
<dbReference type="Pfam" id="PF00651">
    <property type="entry name" value="BTB"/>
    <property type="match status" value="1"/>
</dbReference>
<feature type="compositionally biased region" description="Polar residues" evidence="2">
    <location>
        <begin position="366"/>
        <end position="379"/>
    </location>
</feature>
<dbReference type="PANTHER" id="PTHR16779:SF1">
    <property type="entry name" value="BETA-1,4-MANNOSYLTRANSFERASE EGH"/>
    <property type="match status" value="1"/>
</dbReference>
<dbReference type="InterPro" id="IPR000210">
    <property type="entry name" value="BTB/POZ_dom"/>
</dbReference>
<dbReference type="Proteomes" id="UP001458880">
    <property type="component" value="Unassembled WGS sequence"/>
</dbReference>
<dbReference type="GO" id="GO:0003677">
    <property type="term" value="F:DNA binding"/>
    <property type="evidence" value="ECO:0007669"/>
    <property type="project" value="UniProtKB-UniRule"/>
</dbReference>
<gene>
    <name evidence="6" type="ORF">QE152_g37420</name>
</gene>